<organism evidence="1 2">
    <name type="scientific">Actinomyces naeslundii (strain ATCC 12104 / DSM 43013 / CCUG 2238 / JCM 8349 / NCTC 10301 / Howell 279)</name>
    <dbReference type="NCBI Taxonomy" id="1115803"/>
    <lineage>
        <taxon>Bacteria</taxon>
        <taxon>Bacillati</taxon>
        <taxon>Actinomycetota</taxon>
        <taxon>Actinomycetes</taxon>
        <taxon>Actinomycetales</taxon>
        <taxon>Actinomycetaceae</taxon>
        <taxon>Actinomyces</taxon>
    </lineage>
</organism>
<dbReference type="PATRIC" id="fig|1115803.3.peg.2522"/>
<accession>J3F0W4</accession>
<dbReference type="Proteomes" id="UP000007814">
    <property type="component" value="Unassembled WGS sequence"/>
</dbReference>
<protein>
    <submittedName>
        <fullName evidence="1">Uncharacterized protein</fullName>
    </submittedName>
</protein>
<evidence type="ECO:0000313" key="1">
    <source>
        <dbReference type="EMBL" id="EJN83537.1"/>
    </source>
</evidence>
<dbReference type="EMBL" id="ALJK01000229">
    <property type="protein sequence ID" value="EJN83537.1"/>
    <property type="molecule type" value="Genomic_DNA"/>
</dbReference>
<dbReference type="AlphaFoldDB" id="J3F0W4"/>
<evidence type="ECO:0000313" key="2">
    <source>
        <dbReference type="Proteomes" id="UP000007814"/>
    </source>
</evidence>
<sequence>MNLERLRSEEDPRTDLLEAVAQALEDGDTSRLDAFEEWRDM</sequence>
<name>J3F0W4_ACTNH</name>
<proteinExistence type="predicted"/>
<comment type="caution">
    <text evidence="1">The sequence shown here is derived from an EMBL/GenBank/DDBJ whole genome shotgun (WGS) entry which is preliminary data.</text>
</comment>
<reference evidence="1 2" key="1">
    <citation type="submission" date="2012-07" db="EMBL/GenBank/DDBJ databases">
        <authorList>
            <person name="Durkin A.S."/>
            <person name="McCorrison J."/>
            <person name="Torralba M."/>
            <person name="Gillis M."/>
            <person name="Methe B."/>
            <person name="Sutton G."/>
            <person name="Nelson K.E."/>
        </authorList>
    </citation>
    <scope>NUCLEOTIDE SEQUENCE [LARGE SCALE GENOMIC DNA]</scope>
    <source>
        <strain evidence="2">ATCC 12104 / DSM 43013 / CCUG 2238 / JCM 8349 / NCTC 10301 / Howell 279</strain>
    </source>
</reference>
<dbReference type="RefSeq" id="WP_003785723.1">
    <property type="nucleotide sequence ID" value="NZ_ALJK01000229.1"/>
</dbReference>
<gene>
    <name evidence="1" type="ORF">HMPREF1129_2013</name>
</gene>